<sequence>MMEVNNPQDWISTEDLDRGTESNDLENEEPTPILVKNREIERTIPKSELEAKVKEEHDKQPLWPFIPLGTIKKEEEDIKPPRVKREDTKPLTSTKVTKPLSYPPMSQSSVFTTTPTLINPLEAIPEDVLKKHSTKAPTQEQVGCIIAKFQGLNLEGKPTYCESRVEDSHDDMEEEEEKEEAYEDACKFMDPSEYGEDTFLSSNWKKYSTQELIKSMKR</sequence>
<feature type="region of interest" description="Disordered" evidence="1">
    <location>
        <begin position="74"/>
        <end position="101"/>
    </location>
</feature>
<dbReference type="Proteomes" id="UP000663846">
    <property type="component" value="Unassembled WGS sequence"/>
</dbReference>
<feature type="region of interest" description="Disordered" evidence="1">
    <location>
        <begin position="1"/>
        <end position="39"/>
    </location>
</feature>
<evidence type="ECO:0000256" key="1">
    <source>
        <dbReference type="SAM" id="MobiDB-lite"/>
    </source>
</evidence>
<comment type="caution">
    <text evidence="2">The sequence shown here is derived from an EMBL/GenBank/DDBJ whole genome shotgun (WGS) entry which is preliminary data.</text>
</comment>
<evidence type="ECO:0000313" key="2">
    <source>
        <dbReference type="EMBL" id="CAE6461605.1"/>
    </source>
</evidence>
<dbReference type="AlphaFoldDB" id="A0A8H3BQ82"/>
<feature type="compositionally biased region" description="Acidic residues" evidence="1">
    <location>
        <begin position="168"/>
        <end position="182"/>
    </location>
</feature>
<name>A0A8H3BQ82_9AGAM</name>
<organism evidence="2 3">
    <name type="scientific">Rhizoctonia solani</name>
    <dbReference type="NCBI Taxonomy" id="456999"/>
    <lineage>
        <taxon>Eukaryota</taxon>
        <taxon>Fungi</taxon>
        <taxon>Dikarya</taxon>
        <taxon>Basidiomycota</taxon>
        <taxon>Agaricomycotina</taxon>
        <taxon>Agaricomycetes</taxon>
        <taxon>Cantharellales</taxon>
        <taxon>Ceratobasidiaceae</taxon>
        <taxon>Rhizoctonia</taxon>
    </lineage>
</organism>
<evidence type="ECO:0000313" key="3">
    <source>
        <dbReference type="Proteomes" id="UP000663846"/>
    </source>
</evidence>
<feature type="non-terminal residue" evidence="2">
    <location>
        <position position="1"/>
    </location>
</feature>
<feature type="compositionally biased region" description="Polar residues" evidence="1">
    <location>
        <begin position="1"/>
        <end position="11"/>
    </location>
</feature>
<accession>A0A8H3BQ82</accession>
<feature type="compositionally biased region" description="Basic and acidic residues" evidence="1">
    <location>
        <begin position="74"/>
        <end position="89"/>
    </location>
</feature>
<proteinExistence type="predicted"/>
<dbReference type="EMBL" id="CAJMWS010000747">
    <property type="protein sequence ID" value="CAE6461605.1"/>
    <property type="molecule type" value="Genomic_DNA"/>
</dbReference>
<reference evidence="2" key="1">
    <citation type="submission" date="2021-01" db="EMBL/GenBank/DDBJ databases">
        <authorList>
            <person name="Kaushik A."/>
        </authorList>
    </citation>
    <scope>NUCLEOTIDE SEQUENCE</scope>
    <source>
        <strain evidence="2">AG1-1C</strain>
    </source>
</reference>
<protein>
    <submittedName>
        <fullName evidence="2">Uncharacterized protein</fullName>
    </submittedName>
</protein>
<feature type="region of interest" description="Disordered" evidence="1">
    <location>
        <begin position="163"/>
        <end position="182"/>
    </location>
</feature>
<gene>
    <name evidence="2" type="ORF">RDB_LOCUS160891</name>
</gene>